<name>A0ABV0G5X8_9BURK</name>
<gene>
    <name evidence="8" type="ORF">ABDJ85_16790</name>
</gene>
<dbReference type="PANTHER" id="PTHR43273:SF8">
    <property type="entry name" value="RADICAL SAM DOMAIN PROTEIN"/>
    <property type="match status" value="1"/>
</dbReference>
<comment type="cofactor">
    <cofactor evidence="1">
        <name>[4Fe-4S] cluster</name>
        <dbReference type="ChEBI" id="CHEBI:49883"/>
    </cofactor>
</comment>
<keyword evidence="5" id="KW-0411">Iron-sulfur</keyword>
<dbReference type="PANTHER" id="PTHR43273">
    <property type="entry name" value="ANAEROBIC SULFATASE-MATURATING ENZYME HOMOLOG ASLB-RELATED"/>
    <property type="match status" value="1"/>
</dbReference>
<dbReference type="SFLD" id="SFLDG01067">
    <property type="entry name" value="SPASM/twitch_domain_containing"/>
    <property type="match status" value="1"/>
</dbReference>
<dbReference type="Pfam" id="PF13186">
    <property type="entry name" value="SPASM"/>
    <property type="match status" value="1"/>
</dbReference>
<dbReference type="InterPro" id="IPR058240">
    <property type="entry name" value="rSAM_sf"/>
</dbReference>
<dbReference type="SFLD" id="SFLDS00029">
    <property type="entry name" value="Radical_SAM"/>
    <property type="match status" value="1"/>
</dbReference>
<evidence type="ECO:0000256" key="2">
    <source>
        <dbReference type="ARBA" id="ARBA00022691"/>
    </source>
</evidence>
<proteinExistence type="predicted"/>
<evidence type="ECO:0000259" key="7">
    <source>
        <dbReference type="Pfam" id="PF13186"/>
    </source>
</evidence>
<dbReference type="CDD" id="cd21109">
    <property type="entry name" value="SPASM"/>
    <property type="match status" value="1"/>
</dbReference>
<keyword evidence="3" id="KW-0479">Metal-binding</keyword>
<evidence type="ECO:0000256" key="1">
    <source>
        <dbReference type="ARBA" id="ARBA00001966"/>
    </source>
</evidence>
<dbReference type="InterPro" id="IPR023885">
    <property type="entry name" value="4Fe4S-binding_SPASM_dom"/>
</dbReference>
<evidence type="ECO:0000259" key="6">
    <source>
        <dbReference type="Pfam" id="PF04055"/>
    </source>
</evidence>
<evidence type="ECO:0000313" key="9">
    <source>
        <dbReference type="Proteomes" id="UP001495147"/>
    </source>
</evidence>
<evidence type="ECO:0000256" key="3">
    <source>
        <dbReference type="ARBA" id="ARBA00022723"/>
    </source>
</evidence>
<feature type="domain" description="4Fe4S-binding SPASM" evidence="7">
    <location>
        <begin position="310"/>
        <end position="370"/>
    </location>
</feature>
<dbReference type="InterPro" id="IPR023867">
    <property type="entry name" value="Sulphatase_maturase_rSAM"/>
</dbReference>
<dbReference type="CDD" id="cd01335">
    <property type="entry name" value="Radical_SAM"/>
    <property type="match status" value="1"/>
</dbReference>
<sequence>MSIAVSPVHFKPQRAFGGEVRIVDPALLLSKPQGLMVEYTSRCNLRCKYCSKSNPGDDQIPGRDMDMSGATIDQALAVIARERFSELLLAGTGETTFHKDWIRDLPRLIEAGRAANPRAFIHINSNFAMKYGDAEFAVLSQLDGIMISIDTADRDLTRTMRAKSDLSLIVYNIVRLKAWCEAHGVRMPRLTVNATIYAEAALGIYDLAVMLASLPISHLSLSDLYEFEAVQLNGIRPVGLEDPARFAASVQSIQKAINFAQTRKAYSLSVQPHLMERINALILQMQNGSQAATPADATDTPAEGTRTKMCIQPWTRFTLAANGALFPCCVTDMPAVGNVHEAGEGIDGPRMQAFRRDLLLGHVPAACQACSNAADCSTQELETQVRAIVAAPH</sequence>
<dbReference type="InterPro" id="IPR007197">
    <property type="entry name" value="rSAM"/>
</dbReference>
<keyword evidence="2" id="KW-0949">S-adenosyl-L-methionine</keyword>
<dbReference type="InterPro" id="IPR013785">
    <property type="entry name" value="Aldolase_TIM"/>
</dbReference>
<dbReference type="Pfam" id="PF04055">
    <property type="entry name" value="Radical_SAM"/>
    <property type="match status" value="1"/>
</dbReference>
<evidence type="ECO:0000256" key="5">
    <source>
        <dbReference type="ARBA" id="ARBA00023014"/>
    </source>
</evidence>
<dbReference type="Proteomes" id="UP001495147">
    <property type="component" value="Unassembled WGS sequence"/>
</dbReference>
<reference evidence="8 9" key="1">
    <citation type="submission" date="2024-05" db="EMBL/GenBank/DDBJ databases">
        <title>Roseateles sp. DJS-2-20 16S ribosomal RNA gene Genome sequencing and assembly.</title>
        <authorList>
            <person name="Woo H."/>
        </authorList>
    </citation>
    <scope>NUCLEOTIDE SEQUENCE [LARGE SCALE GENOMIC DNA]</scope>
    <source>
        <strain evidence="8 9">DJS-2-20</strain>
    </source>
</reference>
<dbReference type="Gene3D" id="3.20.20.70">
    <property type="entry name" value="Aldolase class I"/>
    <property type="match status" value="1"/>
</dbReference>
<evidence type="ECO:0000313" key="8">
    <source>
        <dbReference type="EMBL" id="MEO3693130.1"/>
    </source>
</evidence>
<comment type="caution">
    <text evidence="8">The sequence shown here is derived from an EMBL/GenBank/DDBJ whole genome shotgun (WGS) entry which is preliminary data.</text>
</comment>
<keyword evidence="4" id="KW-0408">Iron</keyword>
<dbReference type="SUPFAM" id="SSF102114">
    <property type="entry name" value="Radical SAM enzymes"/>
    <property type="match status" value="1"/>
</dbReference>
<feature type="domain" description="Radical SAM core" evidence="6">
    <location>
        <begin position="38"/>
        <end position="173"/>
    </location>
</feature>
<dbReference type="RefSeq" id="WP_347705942.1">
    <property type="nucleotide sequence ID" value="NZ_JBDPZD010000005.1"/>
</dbReference>
<accession>A0ABV0G5X8</accession>
<evidence type="ECO:0000256" key="4">
    <source>
        <dbReference type="ARBA" id="ARBA00023004"/>
    </source>
</evidence>
<organism evidence="8 9">
    <name type="scientific">Roseateles paludis</name>
    <dbReference type="NCBI Taxonomy" id="3145238"/>
    <lineage>
        <taxon>Bacteria</taxon>
        <taxon>Pseudomonadati</taxon>
        <taxon>Pseudomonadota</taxon>
        <taxon>Betaproteobacteria</taxon>
        <taxon>Burkholderiales</taxon>
        <taxon>Sphaerotilaceae</taxon>
        <taxon>Roseateles</taxon>
    </lineage>
</organism>
<protein>
    <submittedName>
        <fullName evidence="8">Radical SAM/SPASM domain-containing protein</fullName>
    </submittedName>
</protein>
<keyword evidence="9" id="KW-1185">Reference proteome</keyword>
<dbReference type="EMBL" id="JBDPZD010000005">
    <property type="protein sequence ID" value="MEO3693130.1"/>
    <property type="molecule type" value="Genomic_DNA"/>
</dbReference>